<dbReference type="EMBL" id="CP017982">
    <property type="protein sequence ID" value="AYE62433.1"/>
    <property type="molecule type" value="Genomic_DNA"/>
</dbReference>
<evidence type="ECO:0000313" key="3">
    <source>
        <dbReference type="EMBL" id="AYE62433.1"/>
    </source>
</evidence>
<feature type="signal peptide" evidence="1">
    <location>
        <begin position="1"/>
        <end position="26"/>
    </location>
</feature>
<evidence type="ECO:0000313" key="7">
    <source>
        <dbReference type="Proteomes" id="UP000267794"/>
    </source>
</evidence>
<reference evidence="4" key="5">
    <citation type="submission" date="2020-07" db="EMBL/GenBank/DDBJ databases">
        <title>Draft genome sequence of Lactobacillus helveticus strain JCM 1062.</title>
        <authorList>
            <person name="Endo A."/>
            <person name="Maeno S."/>
            <person name="Kido Y."/>
        </authorList>
    </citation>
    <scope>NUCLEOTIDE SEQUENCE</scope>
    <source>
        <strain evidence="4">JCM 1062</strain>
    </source>
</reference>
<dbReference type="Proteomes" id="UP000234562">
    <property type="component" value="Chromosome"/>
</dbReference>
<reference evidence="3 7" key="2">
    <citation type="submission" date="2016-10" db="EMBL/GenBank/DDBJ databases">
        <title>Complete genomic sequencing of Lactobacillus helveticus LH99 and comparative genome analysis.</title>
        <authorList>
            <person name="Li N."/>
            <person name="You C."/>
            <person name="Liu Z."/>
        </authorList>
    </citation>
    <scope>NUCLEOTIDE SEQUENCE [LARGE SCALE GENOMIC DNA]</scope>
    <source>
        <strain evidence="3 7">LH99</strain>
    </source>
</reference>
<dbReference type="Proteomes" id="UP000267794">
    <property type="component" value="Chromosome"/>
</dbReference>
<sequence length="119" mass="13372">MSKQVKSIFVKLVAALALAFACVAVAQTFANNSTSQTVQAAKKMSNKEKAAKRWIAMRESGGSYTARNGSCYGKYQLSIGYLHGDLSPKNQERTADRYVYGRYGSWVNAMRFWLAHNWY</sequence>
<accession>A0A0D5MKE1</accession>
<proteinExistence type="predicted"/>
<dbReference type="PROSITE" id="PS51257">
    <property type="entry name" value="PROKAR_LIPOPROTEIN"/>
    <property type="match status" value="1"/>
</dbReference>
<dbReference type="EMBL" id="BLYV01000253">
    <property type="protein sequence ID" value="GFP13288.1"/>
    <property type="molecule type" value="Genomic_DNA"/>
</dbReference>
<dbReference type="Proteomes" id="UP000651333">
    <property type="component" value="Unassembled WGS sequence"/>
</dbReference>
<dbReference type="OMA" id="RWIAMRE"/>
<evidence type="ECO:0000256" key="1">
    <source>
        <dbReference type="SAM" id="SignalP"/>
    </source>
</evidence>
<reference evidence="6" key="1">
    <citation type="submission" date="2016-05" db="EMBL/GenBank/DDBJ databases">
        <title>Genome sequence of Lactobacillus helveticus FAM8105.</title>
        <authorList>
            <person name="Ahrens C."/>
            <person name="Schmid M."/>
        </authorList>
    </citation>
    <scope>NUCLEOTIDE SEQUENCE [LARGE SCALE GENOMIC DNA]</scope>
    <source>
        <strain evidence="6">FAM8105</strain>
    </source>
</reference>
<protein>
    <submittedName>
        <fullName evidence="2">Aggregation promoting factor surface protein</fullName>
    </submittedName>
    <submittedName>
        <fullName evidence="3 4">Aggregation promoting protein</fullName>
    </submittedName>
</protein>
<dbReference type="EMBL" id="CP015496">
    <property type="protein sequence ID" value="AUI75059.1"/>
    <property type="molecule type" value="Genomic_DNA"/>
</dbReference>
<evidence type="ECO:0000313" key="8">
    <source>
        <dbReference type="Proteomes" id="UP000651333"/>
    </source>
</evidence>
<keyword evidence="1" id="KW-0732">Signal</keyword>
<evidence type="ECO:0000313" key="6">
    <source>
        <dbReference type="Proteomes" id="UP000234562"/>
    </source>
</evidence>
<dbReference type="EMBL" id="WCHB01000065">
    <property type="protein sequence ID" value="NRO35436.1"/>
    <property type="molecule type" value="Genomic_DNA"/>
</dbReference>
<dbReference type="AlphaFoldDB" id="A0A0D5MKE1"/>
<gene>
    <name evidence="4" type="primary">lysM</name>
    <name evidence="3" type="ORF">BC335_2071</name>
    <name evidence="5" type="ORF">IMAU30003_01686</name>
    <name evidence="2" type="ORF">Lh8105_10160</name>
    <name evidence="4" type="ORF">LHEJCM1062_11600</name>
</gene>
<evidence type="ECO:0000313" key="4">
    <source>
        <dbReference type="EMBL" id="GFP13288.1"/>
    </source>
</evidence>
<dbReference type="Proteomes" id="UP000630086">
    <property type="component" value="Unassembled WGS sequence"/>
</dbReference>
<evidence type="ECO:0000313" key="2">
    <source>
        <dbReference type="EMBL" id="AUI75059.1"/>
    </source>
</evidence>
<feature type="chain" id="PRO_5044053734" evidence="1">
    <location>
        <begin position="27"/>
        <end position="119"/>
    </location>
</feature>
<dbReference type="RefSeq" id="WP_003627391.1">
    <property type="nucleotide sequence ID" value="NZ_AP023028.1"/>
</dbReference>
<reference evidence="5" key="4">
    <citation type="submission" date="2019-09" db="EMBL/GenBank/DDBJ databases">
        <title>Comparative genomic analysis of Lactobacillus helveticus.</title>
        <authorList>
            <person name="Zhang H."/>
            <person name="Chen Y."/>
            <person name="Zhong Z."/>
        </authorList>
    </citation>
    <scope>NUCLEOTIDE SEQUENCE</scope>
    <source>
        <strain evidence="5">IMAU30003</strain>
    </source>
</reference>
<reference evidence="2" key="3">
    <citation type="journal article" date="2018" name="Front. Microbiol.">
        <title>Comparative Genomics of Completely Sequenced Lactobacillus helveticus Genomes Provides Insights into Strain-Specific Genes and Resolves Metagenomics Data Down to the Strain Level.</title>
        <authorList>
            <person name="Schmid M."/>
            <person name="Muri J."/>
            <person name="Melidis D."/>
            <person name="Varadarajan A.R."/>
            <person name="Somerville V."/>
            <person name="Wicki A."/>
            <person name="Moser A."/>
            <person name="Bourqui M."/>
            <person name="Wenzel C."/>
            <person name="Eugster-Meier E."/>
            <person name="Frey J.E."/>
            <person name="Irmler S."/>
            <person name="Ahrens C.H."/>
        </authorList>
    </citation>
    <scope>NUCLEOTIDE SEQUENCE</scope>
    <source>
        <strain evidence="2">FAM8105</strain>
    </source>
</reference>
<dbReference type="OrthoDB" id="117366at2"/>
<evidence type="ECO:0000313" key="5">
    <source>
        <dbReference type="EMBL" id="NRO35436.1"/>
    </source>
</evidence>
<organism evidence="5 8">
    <name type="scientific">Lactobacillus helveticus</name>
    <name type="common">Lactobacillus suntoryeus</name>
    <dbReference type="NCBI Taxonomy" id="1587"/>
    <lineage>
        <taxon>Bacteria</taxon>
        <taxon>Bacillati</taxon>
        <taxon>Bacillota</taxon>
        <taxon>Bacilli</taxon>
        <taxon>Lactobacillales</taxon>
        <taxon>Lactobacillaceae</taxon>
        <taxon>Lactobacillus</taxon>
    </lineage>
</organism>
<dbReference type="KEGG" id="lhd:HUO_10530"/>
<name>A0A0D5MKE1_LACHE</name>